<evidence type="ECO:0000313" key="15">
    <source>
        <dbReference type="EMBL" id="VDC33240.1"/>
    </source>
</evidence>
<dbReference type="Pfam" id="PF02875">
    <property type="entry name" value="Mur_ligase_C"/>
    <property type="match status" value="1"/>
</dbReference>
<comment type="pathway">
    <text evidence="10 11">Cell wall biogenesis; peptidoglycan biosynthesis.</text>
</comment>
<dbReference type="EMBL" id="UXAW01000108">
    <property type="protein sequence ID" value="VDC33240.1"/>
    <property type="molecule type" value="Genomic_DNA"/>
</dbReference>
<feature type="binding site" evidence="10">
    <location>
        <begin position="109"/>
        <end position="115"/>
    </location>
    <ligand>
        <name>ATP</name>
        <dbReference type="ChEBI" id="CHEBI:30616"/>
    </ligand>
</feature>
<dbReference type="OrthoDB" id="9800958at2"/>
<dbReference type="GO" id="GO:0008360">
    <property type="term" value="P:regulation of cell shape"/>
    <property type="evidence" value="ECO:0007669"/>
    <property type="project" value="UniProtKB-KW"/>
</dbReference>
<evidence type="ECO:0000259" key="13">
    <source>
        <dbReference type="Pfam" id="PF02875"/>
    </source>
</evidence>
<evidence type="ECO:0000256" key="11">
    <source>
        <dbReference type="RuleBase" id="RU004136"/>
    </source>
</evidence>
<keyword evidence="1 10" id="KW-0963">Cytoplasm</keyword>
<dbReference type="GO" id="GO:0051301">
    <property type="term" value="P:cell division"/>
    <property type="evidence" value="ECO:0007669"/>
    <property type="project" value="UniProtKB-KW"/>
</dbReference>
<dbReference type="InterPro" id="IPR000713">
    <property type="entry name" value="Mur_ligase_N"/>
</dbReference>
<evidence type="ECO:0000259" key="12">
    <source>
        <dbReference type="Pfam" id="PF01225"/>
    </source>
</evidence>
<dbReference type="SUPFAM" id="SSF63418">
    <property type="entry name" value="MurE/MurF N-terminal domain"/>
    <property type="match status" value="1"/>
</dbReference>
<evidence type="ECO:0000256" key="3">
    <source>
        <dbReference type="ARBA" id="ARBA00022618"/>
    </source>
</evidence>
<keyword evidence="2 10" id="KW-0436">Ligase</keyword>
<gene>
    <name evidence="10 15" type="primary">murF</name>
    <name evidence="15" type="ORF">XINFAN_03723</name>
</gene>
<evidence type="ECO:0000256" key="8">
    <source>
        <dbReference type="ARBA" id="ARBA00023306"/>
    </source>
</evidence>
<keyword evidence="6 10" id="KW-0133">Cell shape</keyword>
<evidence type="ECO:0000313" key="16">
    <source>
        <dbReference type="Proteomes" id="UP000277498"/>
    </source>
</evidence>
<dbReference type="Gene3D" id="3.40.1390.10">
    <property type="entry name" value="MurE/MurF, N-terminal domain"/>
    <property type="match status" value="1"/>
</dbReference>
<keyword evidence="16" id="KW-1185">Reference proteome</keyword>
<dbReference type="AlphaFoldDB" id="A0A3P5XQR9"/>
<evidence type="ECO:0000259" key="14">
    <source>
        <dbReference type="Pfam" id="PF08245"/>
    </source>
</evidence>
<dbReference type="InterPro" id="IPR004101">
    <property type="entry name" value="Mur_ligase_C"/>
</dbReference>
<feature type="domain" description="Mur ligase N-terminal catalytic" evidence="12">
    <location>
        <begin position="25"/>
        <end position="91"/>
    </location>
</feature>
<protein>
    <recommendedName>
        <fullName evidence="10 11">UDP-N-acetylmuramoyl-tripeptide--D-alanyl-D-alanine ligase</fullName>
        <ecNumber evidence="10 11">6.3.2.10</ecNumber>
    </recommendedName>
    <alternativeName>
        <fullName evidence="10">D-alanyl-D-alanine-adding enzyme</fullName>
    </alternativeName>
</protein>
<organism evidence="15 16">
    <name type="scientific">Pseudogemmobacter humi</name>
    <dbReference type="NCBI Taxonomy" id="2483812"/>
    <lineage>
        <taxon>Bacteria</taxon>
        <taxon>Pseudomonadati</taxon>
        <taxon>Pseudomonadota</taxon>
        <taxon>Alphaproteobacteria</taxon>
        <taxon>Rhodobacterales</taxon>
        <taxon>Paracoccaceae</taxon>
        <taxon>Pseudogemmobacter</taxon>
    </lineage>
</organism>
<dbReference type="GO" id="GO:0071555">
    <property type="term" value="P:cell wall organization"/>
    <property type="evidence" value="ECO:0007669"/>
    <property type="project" value="UniProtKB-KW"/>
</dbReference>
<comment type="similarity">
    <text evidence="10">Belongs to the MurCDEF family. MurF subfamily.</text>
</comment>
<dbReference type="GO" id="GO:0008766">
    <property type="term" value="F:UDP-N-acetylmuramoylalanyl-D-glutamyl-2,6-diaminopimelate-D-alanyl-D-alanine ligase activity"/>
    <property type="evidence" value="ECO:0007669"/>
    <property type="project" value="RHEA"/>
</dbReference>
<accession>A0A3P5XQR9</accession>
<dbReference type="Gene3D" id="3.40.1190.10">
    <property type="entry name" value="Mur-like, catalytic domain"/>
    <property type="match status" value="1"/>
</dbReference>
<dbReference type="UniPathway" id="UPA00219"/>
<dbReference type="GO" id="GO:0005524">
    <property type="term" value="F:ATP binding"/>
    <property type="evidence" value="ECO:0007669"/>
    <property type="project" value="UniProtKB-UniRule"/>
</dbReference>
<dbReference type="GO" id="GO:0009252">
    <property type="term" value="P:peptidoglycan biosynthetic process"/>
    <property type="evidence" value="ECO:0007669"/>
    <property type="project" value="UniProtKB-UniRule"/>
</dbReference>
<keyword evidence="5 10" id="KW-0067">ATP-binding</keyword>
<comment type="function">
    <text evidence="10 11">Involved in cell wall formation. Catalyzes the final step in the synthesis of UDP-N-acetylmuramoyl-pentapeptide, the precursor of murein.</text>
</comment>
<dbReference type="EC" id="6.3.2.10" evidence="10 11"/>
<evidence type="ECO:0000256" key="9">
    <source>
        <dbReference type="ARBA" id="ARBA00023316"/>
    </source>
</evidence>
<dbReference type="GO" id="GO:0005737">
    <property type="term" value="C:cytoplasm"/>
    <property type="evidence" value="ECO:0007669"/>
    <property type="project" value="UniProtKB-SubCell"/>
</dbReference>
<keyword evidence="9 10" id="KW-0961">Cell wall biogenesis/degradation</keyword>
<dbReference type="NCBIfam" id="TIGR01143">
    <property type="entry name" value="murF"/>
    <property type="match status" value="1"/>
</dbReference>
<feature type="domain" description="Mur ligase central" evidence="14">
    <location>
        <begin position="107"/>
        <end position="296"/>
    </location>
</feature>
<sequence length="480" mass="49844">MTPLWTSHDAATATGGRPTRDWQAAGVSIDTRTIRSGDLFVALSAARDGHDFVGQALEKGAAAALVSRIPEGLASDAPLLIVDDVLTALEALGRSARARTKARVVAVTGSVGKTSTKEMLRAMLSGQGATHASDASYNNHWGVPLTLARMPAATDYAVIEIGMSNPGEIAPLARLARPHVAMITTVGAAHMAAFGSLSGIAREKGAIFEGLEPEGAAVVNVDLETTGILTGCARAAGAKIIGFGESPAADWRLSETRTLDETTVVRASHGDQQILFKVASPGRHFAQNALGALAAVAALGADPVMAAHDLGRWAPPSGRGTRERILLDVVEETFFDLIDDAFNANPTSMAASLDVLIHAKPVDGIGSLGAGRRIAILGDMLELGEDELALHAAIAKHPGLKAVAPIHCVGPRMRALHQALPLAQRGEWVETAAELATRARALMDPGDILLVKGSKGSKVSLVAEALRRLGQPAAKTEGTE</sequence>
<dbReference type="PANTHER" id="PTHR43024:SF1">
    <property type="entry name" value="UDP-N-ACETYLMURAMOYL-TRIPEPTIDE--D-ALANYL-D-ALANINE LIGASE"/>
    <property type="match status" value="1"/>
</dbReference>
<dbReference type="InterPro" id="IPR051046">
    <property type="entry name" value="MurCDEF_CellWall_CoF430Synth"/>
</dbReference>
<evidence type="ECO:0000256" key="10">
    <source>
        <dbReference type="HAMAP-Rule" id="MF_02019"/>
    </source>
</evidence>
<dbReference type="PANTHER" id="PTHR43024">
    <property type="entry name" value="UDP-N-ACETYLMURAMOYL-TRIPEPTIDE--D-ALANYL-D-ALANINE LIGASE"/>
    <property type="match status" value="1"/>
</dbReference>
<dbReference type="Proteomes" id="UP000277498">
    <property type="component" value="Unassembled WGS sequence"/>
</dbReference>
<keyword evidence="7 10" id="KW-0573">Peptidoglycan synthesis</keyword>
<feature type="domain" description="Mur ligase C-terminal" evidence="13">
    <location>
        <begin position="334"/>
        <end position="454"/>
    </location>
</feature>
<evidence type="ECO:0000256" key="2">
    <source>
        <dbReference type="ARBA" id="ARBA00022598"/>
    </source>
</evidence>
<dbReference type="InterPro" id="IPR005863">
    <property type="entry name" value="UDP-N-AcMur_synth"/>
</dbReference>
<name>A0A3P5XQR9_9RHOB</name>
<keyword evidence="3 10" id="KW-0132">Cell division</keyword>
<dbReference type="SUPFAM" id="SSF53623">
    <property type="entry name" value="MurD-like peptide ligases, catalytic domain"/>
    <property type="match status" value="1"/>
</dbReference>
<keyword evidence="4 10" id="KW-0547">Nucleotide-binding</keyword>
<keyword evidence="8 10" id="KW-0131">Cell cycle</keyword>
<comment type="catalytic activity">
    <reaction evidence="10 11">
        <text>D-alanyl-D-alanine + UDP-N-acetyl-alpha-D-muramoyl-L-alanyl-gamma-D-glutamyl-meso-2,6-diaminopimelate + ATP = UDP-N-acetyl-alpha-D-muramoyl-L-alanyl-gamma-D-glutamyl-meso-2,6-diaminopimeloyl-D-alanyl-D-alanine + ADP + phosphate + H(+)</text>
        <dbReference type="Rhea" id="RHEA:28374"/>
        <dbReference type="ChEBI" id="CHEBI:15378"/>
        <dbReference type="ChEBI" id="CHEBI:30616"/>
        <dbReference type="ChEBI" id="CHEBI:43474"/>
        <dbReference type="ChEBI" id="CHEBI:57822"/>
        <dbReference type="ChEBI" id="CHEBI:61386"/>
        <dbReference type="ChEBI" id="CHEBI:83905"/>
        <dbReference type="ChEBI" id="CHEBI:456216"/>
        <dbReference type="EC" id="6.3.2.10"/>
    </reaction>
</comment>
<dbReference type="GO" id="GO:0047480">
    <property type="term" value="F:UDP-N-acetylmuramoyl-tripeptide-D-alanyl-D-alanine ligase activity"/>
    <property type="evidence" value="ECO:0007669"/>
    <property type="project" value="UniProtKB-UniRule"/>
</dbReference>
<proteinExistence type="inferred from homology"/>
<evidence type="ECO:0000256" key="5">
    <source>
        <dbReference type="ARBA" id="ARBA00022840"/>
    </source>
</evidence>
<dbReference type="HAMAP" id="MF_02019">
    <property type="entry name" value="MurF"/>
    <property type="match status" value="1"/>
</dbReference>
<dbReference type="Gene3D" id="3.90.190.20">
    <property type="entry name" value="Mur ligase, C-terminal domain"/>
    <property type="match status" value="1"/>
</dbReference>
<dbReference type="SUPFAM" id="SSF53244">
    <property type="entry name" value="MurD-like peptide ligases, peptide-binding domain"/>
    <property type="match status" value="1"/>
</dbReference>
<comment type="subcellular location">
    <subcellularLocation>
        <location evidence="10 11">Cytoplasm</location>
    </subcellularLocation>
</comment>
<dbReference type="RefSeq" id="WP_124088406.1">
    <property type="nucleotide sequence ID" value="NZ_UXAW01000108.1"/>
</dbReference>
<evidence type="ECO:0000256" key="7">
    <source>
        <dbReference type="ARBA" id="ARBA00022984"/>
    </source>
</evidence>
<dbReference type="InterPro" id="IPR036615">
    <property type="entry name" value="Mur_ligase_C_dom_sf"/>
</dbReference>
<dbReference type="Pfam" id="PF01225">
    <property type="entry name" value="Mur_ligase"/>
    <property type="match status" value="1"/>
</dbReference>
<reference evidence="15 16" key="1">
    <citation type="submission" date="2018-11" db="EMBL/GenBank/DDBJ databases">
        <authorList>
            <person name="Criscuolo A."/>
        </authorList>
    </citation>
    <scope>NUCLEOTIDE SEQUENCE [LARGE SCALE GENOMIC DNA]</scope>
    <source>
        <strain evidence="15">ACIP111625</strain>
    </source>
</reference>
<dbReference type="InterPro" id="IPR035911">
    <property type="entry name" value="MurE/MurF_N"/>
</dbReference>
<dbReference type="Pfam" id="PF08245">
    <property type="entry name" value="Mur_ligase_M"/>
    <property type="match status" value="1"/>
</dbReference>
<dbReference type="InterPro" id="IPR036565">
    <property type="entry name" value="Mur-like_cat_sf"/>
</dbReference>
<dbReference type="InterPro" id="IPR013221">
    <property type="entry name" value="Mur_ligase_cen"/>
</dbReference>
<evidence type="ECO:0000256" key="4">
    <source>
        <dbReference type="ARBA" id="ARBA00022741"/>
    </source>
</evidence>
<evidence type="ECO:0000256" key="1">
    <source>
        <dbReference type="ARBA" id="ARBA00022490"/>
    </source>
</evidence>
<evidence type="ECO:0000256" key="6">
    <source>
        <dbReference type="ARBA" id="ARBA00022960"/>
    </source>
</evidence>